<dbReference type="Proteomes" id="UP000002748">
    <property type="component" value="Unassembled WGS sequence"/>
</dbReference>
<organism evidence="4 5">
    <name type="scientific">Trichosporon asahii var. asahii (strain ATCC 90039 / CBS 2479 / JCM 2466 / KCTC 7840 / NBRC 103889/ NCYC 2677 / UAMH 7654)</name>
    <name type="common">Yeast</name>
    <dbReference type="NCBI Taxonomy" id="1186058"/>
    <lineage>
        <taxon>Eukaryota</taxon>
        <taxon>Fungi</taxon>
        <taxon>Dikarya</taxon>
        <taxon>Basidiomycota</taxon>
        <taxon>Agaricomycotina</taxon>
        <taxon>Tremellomycetes</taxon>
        <taxon>Trichosporonales</taxon>
        <taxon>Trichosporonaceae</taxon>
        <taxon>Trichosporon</taxon>
    </lineage>
</organism>
<dbReference type="HOGENOM" id="CLU_101052_0_1_1"/>
<dbReference type="GO" id="GO:0005739">
    <property type="term" value="C:mitochondrion"/>
    <property type="evidence" value="ECO:0007669"/>
    <property type="project" value="TreeGrafter"/>
</dbReference>
<evidence type="ECO:0000256" key="1">
    <source>
        <dbReference type="ARBA" id="ARBA00005701"/>
    </source>
</evidence>
<evidence type="ECO:0000313" key="5">
    <source>
        <dbReference type="Proteomes" id="UP000002748"/>
    </source>
</evidence>
<gene>
    <name evidence="4" type="ORF">A1Q1_07886</name>
</gene>
<proteinExistence type="inferred from homology"/>
<dbReference type="PANTHER" id="PTHR28524:SF3">
    <property type="entry name" value="SUCCINATE DEHYDROGENASE ASSEMBLY FACTOR 4, MITOCHONDRIAL"/>
    <property type="match status" value="1"/>
</dbReference>
<dbReference type="GeneID" id="25991398"/>
<dbReference type="KEGG" id="tasa:A1Q1_07886"/>
<evidence type="ECO:0000313" key="4">
    <source>
        <dbReference type="EMBL" id="EJT50913.1"/>
    </source>
</evidence>
<dbReference type="GO" id="GO:0034553">
    <property type="term" value="P:mitochondrial respiratory chain complex II assembly"/>
    <property type="evidence" value="ECO:0007669"/>
    <property type="project" value="TreeGrafter"/>
</dbReference>
<dbReference type="AlphaFoldDB" id="J5R684"/>
<reference evidence="4 5" key="1">
    <citation type="journal article" date="2012" name="Eukaryot. Cell">
        <title>Draft genome sequence of CBS 2479, the standard type strain of Trichosporon asahii.</title>
        <authorList>
            <person name="Yang R.Y."/>
            <person name="Li H.T."/>
            <person name="Zhu H."/>
            <person name="Zhou G.P."/>
            <person name="Wang M."/>
            <person name="Wang L."/>
        </authorList>
    </citation>
    <scope>NUCLEOTIDE SEQUENCE [LARGE SCALE GENOMIC DNA]</scope>
    <source>
        <strain evidence="5">ATCC 90039 / CBS 2479 / JCM 2466 / KCTC 7840 / NCYC 2677 / UAMH 7654</strain>
    </source>
</reference>
<comment type="similarity">
    <text evidence="1">Belongs to the SDHAF4 family.</text>
</comment>
<dbReference type="EMBL" id="ALBS01000080">
    <property type="protein sequence ID" value="EJT50913.1"/>
    <property type="molecule type" value="Genomic_DNA"/>
</dbReference>
<comment type="caution">
    <text evidence="4">The sequence shown here is derived from an EMBL/GenBank/DDBJ whole genome shotgun (WGS) entry which is preliminary data.</text>
</comment>
<dbReference type="OrthoDB" id="201362at2759"/>
<dbReference type="Pfam" id="PF07896">
    <property type="entry name" value="DUF1674"/>
    <property type="match status" value="1"/>
</dbReference>
<sequence length="120" mass="13109">MLVRILRTTLFARSFATTSVARSDFGSFGRPGPLPLPPKEQAEMEELIRQNQVAPTADPLTEAEFEAAAEELEHRDLRKGPKPEFEGDVNPKTGEIGGPKQDPFIAGDADWQFGGRATVS</sequence>
<dbReference type="VEuPathDB" id="FungiDB:A1Q1_07886"/>
<dbReference type="InterPro" id="IPR012875">
    <property type="entry name" value="SDHF4"/>
</dbReference>
<feature type="region of interest" description="Disordered" evidence="3">
    <location>
        <begin position="73"/>
        <end position="120"/>
    </location>
</feature>
<evidence type="ECO:0000256" key="2">
    <source>
        <dbReference type="ARBA" id="ARBA00022170"/>
    </source>
</evidence>
<dbReference type="RefSeq" id="XP_014182345.1">
    <property type="nucleotide sequence ID" value="XM_014326870.1"/>
</dbReference>
<protein>
    <recommendedName>
        <fullName evidence="2">Succinate dehydrogenase assembly factor 4, mitochondrial</fullName>
    </recommendedName>
</protein>
<feature type="compositionally biased region" description="Basic and acidic residues" evidence="3">
    <location>
        <begin position="73"/>
        <end position="85"/>
    </location>
</feature>
<dbReference type="PANTHER" id="PTHR28524">
    <property type="entry name" value="SUCCINATE DEHYDROGENASE ASSEMBLY FACTOR 4, MITOCHONDRIAL"/>
    <property type="match status" value="1"/>
</dbReference>
<name>J5R684_TRIAS</name>
<evidence type="ECO:0000256" key="3">
    <source>
        <dbReference type="SAM" id="MobiDB-lite"/>
    </source>
</evidence>
<accession>J5R684</accession>